<keyword evidence="2" id="KW-0808">Transferase</keyword>
<dbReference type="VEuPathDB" id="MicrosporidiaDB:CWI37_1318p0010"/>
<keyword evidence="2" id="KW-0695">RNA-directed DNA polymerase</keyword>
<sequence length="102" mass="11279">MSKKIDRGILQGDSLSPLLFVLCMDPLSRKLNEKYTKVTLKTDAESHSTNHLLFIDDLKLLAKDSSTLSAMTGEAKEFLEVIGLEINKEKSATNDTCCEDTA</sequence>
<dbReference type="PANTHER" id="PTHR35450">
    <property type="entry name" value="REVERSE TRANSCRIPTASE DOMAIN-CONTAINING PROTEIN"/>
    <property type="match status" value="1"/>
</dbReference>
<dbReference type="SUPFAM" id="SSF56672">
    <property type="entry name" value="DNA/RNA polymerases"/>
    <property type="match status" value="1"/>
</dbReference>
<evidence type="ECO:0000313" key="2">
    <source>
        <dbReference type="EMBL" id="TBT99507.1"/>
    </source>
</evidence>
<accession>A0A4Q9KX28</accession>
<organism evidence="2 3">
    <name type="scientific">Hamiltosporidium tvaerminnensis</name>
    <dbReference type="NCBI Taxonomy" id="1176355"/>
    <lineage>
        <taxon>Eukaryota</taxon>
        <taxon>Fungi</taxon>
        <taxon>Fungi incertae sedis</taxon>
        <taxon>Microsporidia</taxon>
        <taxon>Dubosqiidae</taxon>
        <taxon>Hamiltosporidium</taxon>
    </lineage>
</organism>
<reference evidence="2 3" key="1">
    <citation type="submission" date="2017-12" db="EMBL/GenBank/DDBJ databases">
        <authorList>
            <person name="Pombert J.-F."/>
            <person name="Haag K.L."/>
            <person name="Ebert D."/>
        </authorList>
    </citation>
    <scope>NUCLEOTIDE SEQUENCE [LARGE SCALE GENOMIC DNA]</scope>
    <source>
        <strain evidence="2">FI-OER-3-3</strain>
    </source>
</reference>
<protein>
    <submittedName>
        <fullName evidence="2">Putative reverse transcriptase</fullName>
    </submittedName>
</protein>
<dbReference type="Proteomes" id="UP000292362">
    <property type="component" value="Unassembled WGS sequence"/>
</dbReference>
<dbReference type="GO" id="GO:0003964">
    <property type="term" value="F:RNA-directed DNA polymerase activity"/>
    <property type="evidence" value="ECO:0007669"/>
    <property type="project" value="UniProtKB-KW"/>
</dbReference>
<evidence type="ECO:0000313" key="3">
    <source>
        <dbReference type="Proteomes" id="UP000292362"/>
    </source>
</evidence>
<dbReference type="EMBL" id="PITJ01001318">
    <property type="protein sequence ID" value="TBT99507.1"/>
    <property type="molecule type" value="Genomic_DNA"/>
</dbReference>
<proteinExistence type="predicted"/>
<keyword evidence="2" id="KW-0548">Nucleotidyltransferase</keyword>
<dbReference type="PROSITE" id="PS50878">
    <property type="entry name" value="RT_POL"/>
    <property type="match status" value="1"/>
</dbReference>
<gene>
    <name evidence="2" type="ORF">CWI37_1318p0010</name>
</gene>
<name>A0A4Q9KX28_9MICR</name>
<dbReference type="InterPro" id="IPR043502">
    <property type="entry name" value="DNA/RNA_pol_sf"/>
</dbReference>
<evidence type="ECO:0000259" key="1">
    <source>
        <dbReference type="PROSITE" id="PS50878"/>
    </source>
</evidence>
<comment type="caution">
    <text evidence="2">The sequence shown here is derived from an EMBL/GenBank/DDBJ whole genome shotgun (WGS) entry which is preliminary data.</text>
</comment>
<dbReference type="AlphaFoldDB" id="A0A4Q9KX28"/>
<dbReference type="InterPro" id="IPR000477">
    <property type="entry name" value="RT_dom"/>
</dbReference>
<feature type="non-terminal residue" evidence="2">
    <location>
        <position position="102"/>
    </location>
</feature>
<feature type="domain" description="Reverse transcriptase" evidence="1">
    <location>
        <begin position="1"/>
        <end position="102"/>
    </location>
</feature>
<dbReference type="PANTHER" id="PTHR35450:SF2">
    <property type="entry name" value="REVERSE TRANSCRIPTASE DOMAIN-CONTAINING PROTEIN"/>
    <property type="match status" value="1"/>
</dbReference>
<dbReference type="Pfam" id="PF00078">
    <property type="entry name" value="RVT_1"/>
    <property type="match status" value="1"/>
</dbReference>